<name>A0A411PL34_9GAMM</name>
<keyword evidence="1" id="KW-0812">Transmembrane</keyword>
<keyword evidence="1" id="KW-1133">Transmembrane helix</keyword>
<keyword evidence="3" id="KW-1185">Reference proteome</keyword>
<proteinExistence type="predicted"/>
<accession>A0A411PL34</accession>
<gene>
    <name evidence="2" type="ORF">EXU30_17255</name>
</gene>
<reference evidence="2 3" key="1">
    <citation type="submission" date="2019-02" db="EMBL/GenBank/DDBJ databases">
        <title>Shewanella sp. D4-2 isolated from Dokdo Island.</title>
        <authorList>
            <person name="Baek K."/>
        </authorList>
    </citation>
    <scope>NUCLEOTIDE SEQUENCE [LARGE SCALE GENOMIC DNA]</scope>
    <source>
        <strain evidence="2 3">D4-2</strain>
    </source>
</reference>
<organism evidence="2 3">
    <name type="scientific">Shewanella maritima</name>
    <dbReference type="NCBI Taxonomy" id="2520507"/>
    <lineage>
        <taxon>Bacteria</taxon>
        <taxon>Pseudomonadati</taxon>
        <taxon>Pseudomonadota</taxon>
        <taxon>Gammaproteobacteria</taxon>
        <taxon>Alteromonadales</taxon>
        <taxon>Shewanellaceae</taxon>
        <taxon>Shewanella</taxon>
    </lineage>
</organism>
<dbReference type="EMBL" id="CP036200">
    <property type="protein sequence ID" value="QBF84224.1"/>
    <property type="molecule type" value="Genomic_DNA"/>
</dbReference>
<dbReference type="RefSeq" id="WP_130602121.1">
    <property type="nucleotide sequence ID" value="NZ_CP036200.1"/>
</dbReference>
<protein>
    <recommendedName>
        <fullName evidence="4">DUF4870 domain-containing protein</fullName>
    </recommendedName>
</protein>
<evidence type="ECO:0000256" key="1">
    <source>
        <dbReference type="SAM" id="Phobius"/>
    </source>
</evidence>
<feature type="transmembrane region" description="Helical" evidence="1">
    <location>
        <begin position="63"/>
        <end position="95"/>
    </location>
</feature>
<evidence type="ECO:0000313" key="2">
    <source>
        <dbReference type="EMBL" id="QBF84224.1"/>
    </source>
</evidence>
<dbReference type="KEGG" id="smai:EXU30_17255"/>
<dbReference type="Proteomes" id="UP000291106">
    <property type="component" value="Chromosome"/>
</dbReference>
<feature type="transmembrane region" description="Helical" evidence="1">
    <location>
        <begin position="21"/>
        <end position="43"/>
    </location>
</feature>
<dbReference type="AlphaFoldDB" id="A0A411PL34"/>
<keyword evidence="1" id="KW-0472">Membrane</keyword>
<sequence length="118" mass="13328">MSEIEAGSGQEQLKNTTKIAYILYLVSLVFGVTSIIGVVIAYINKGEAKGYLESHYQFLIRTFWIGFLYIFIGTLTAILIIGWFILLFTAIWLVVRCIKGLKALDANQPIDNPTSWMF</sequence>
<evidence type="ECO:0000313" key="3">
    <source>
        <dbReference type="Proteomes" id="UP000291106"/>
    </source>
</evidence>
<dbReference type="OrthoDB" id="5405464at2"/>
<evidence type="ECO:0008006" key="4">
    <source>
        <dbReference type="Google" id="ProtNLM"/>
    </source>
</evidence>